<evidence type="ECO:0000256" key="6">
    <source>
        <dbReference type="SAM" id="MobiDB-lite"/>
    </source>
</evidence>
<dbReference type="GO" id="GO:0005737">
    <property type="term" value="C:cytoplasm"/>
    <property type="evidence" value="ECO:0007669"/>
    <property type="project" value="TreeGrafter"/>
</dbReference>
<feature type="region of interest" description="Disordered" evidence="6">
    <location>
        <begin position="975"/>
        <end position="1030"/>
    </location>
</feature>
<feature type="region of interest" description="Disordered" evidence="6">
    <location>
        <begin position="1"/>
        <end position="149"/>
    </location>
</feature>
<dbReference type="EMBL" id="WIWV01000041">
    <property type="protein sequence ID" value="KAF7716429.1"/>
    <property type="molecule type" value="Genomic_DNA"/>
</dbReference>
<feature type="region of interest" description="Disordered" evidence="6">
    <location>
        <begin position="223"/>
        <end position="274"/>
    </location>
</feature>
<dbReference type="EC" id="3.4.22.-" evidence="8"/>
<evidence type="ECO:0000313" key="8">
    <source>
        <dbReference type="EMBL" id="KAF7716429.1"/>
    </source>
</evidence>
<feature type="compositionally biased region" description="Low complexity" evidence="6">
    <location>
        <begin position="1135"/>
        <end position="1146"/>
    </location>
</feature>
<dbReference type="InterPro" id="IPR038765">
    <property type="entry name" value="Papain-like_cys_pep_sf"/>
</dbReference>
<feature type="region of interest" description="Disordered" evidence="6">
    <location>
        <begin position="716"/>
        <end position="753"/>
    </location>
</feature>
<evidence type="ECO:0000256" key="1">
    <source>
        <dbReference type="ARBA" id="ARBA00005234"/>
    </source>
</evidence>
<protein>
    <submittedName>
        <fullName evidence="8">Ubiquitin-like-specific protease</fullName>
        <ecNumber evidence="8">3.4.22.-</ecNumber>
    </submittedName>
</protein>
<keyword evidence="5 8" id="KW-0378">Hydrolase</keyword>
<sequence>MLSQDKEDEARLLGAVRRPSGALEIKPGAGRTRLNRPKPGASGAFRPADRISKNARQSGPVRASQKSRTSETYLDRDHQEAEELHDFRGSNRPSKRQRQDDSGHITSPRSRQMSSLVEPSIPVTHSSRTSPVSTFSQPGARNSRQAPVVSEFRGVEATIGRNNHPYSRGRFSSVASFTDESFTLGAAAQRRSSVSAADLSERNSVLKYLKDSKSKRAPVGTIEIKDLNTVHQDEPLQHSPPSRKPQQALDPDDSPDELQGEATTHPPPKKPGFKQFLKNRLQELEHAPLSPSRKRSPSDIEPTQFIPQLTKKNKKTPRDNAEVQKSTVSLQYIRFGRISKLVEDDREISVDVYVDRLVLGANVTGNNREEVLFRHVRALIYAERSLKVRLQLRDYQHAPGSLIDMQFTTLRDRDSVRDRIVQTQDRNTKCVEKQPEWLENAFSIYNQDMRHRSNHSKPLVENQSRLQALPSPASATGKIKGKKLSSMLEGSDSESDGQLPPTDLAQEQHDMEKPEKVTDSPSKKAQTPLKSDLGVEIPVKKFFTGKDTVPQTQRETRTSTRRTRALTTNDPHANSDKSDPTLKSDTFRKNWKEPLVYPKVGKKKEEVNVEDRDRLRENQLLNDNLIAFYIRFLQDHLERTRPDVAKRVYFFNSYFFATLTNKGAREINYDAVEKWTRNVDLFSYDYIIVPINQSAHWYLAIICNLPCLAQDIIGAPEPSPSHPKEAVSSGQPAQGAKETPELPGPVAEKASLGPEEIKAIKSRKVDSKSSPSENAMHSLESLAIEDQTKAISEGELSTVLPASVDKALTSAQEQSTAKQTSKAPAKAKKKRGGIKLDPRQTAIITFDSLDAPRSPTVKLLREYICREAASKRKMKIRHPTLEIKGMRAQNIPLQPNYSDCGLYLMAYLENFVRDPDRFVARILQREMTEEDDWPPLASGLLRLRMREFLDQLYQEQSSDERDCLLADRQPISFLLGPPISDKSDAEDMPIPGRTAKPDADSGHESKAQEKLMGEHQFSQREQEDEDISSDLPVLVPMAAVSVSKPIETARSGEAVHKKHHAAPDADDILEIPDSQETAGPAPQGPHTERLHKHKLKPDQVEMSRDETDSKRLSPIKGLERAGKVPGEPSAHLQRVEVQVQPEIQVPRTPPREEKKKKKQVQHGHHTSVQID</sequence>
<comment type="similarity">
    <text evidence="1">Belongs to the peptidase C48 family.</text>
</comment>
<evidence type="ECO:0000256" key="2">
    <source>
        <dbReference type="ARBA" id="ARBA00022553"/>
    </source>
</evidence>
<reference evidence="8" key="1">
    <citation type="journal article" date="2020" name="Front. Microbiol.">
        <title>Gene regulatory networks of Penicillium echinulatum 2HH and Penicillium oxalicum 114-2 inferred by a computational biology approach.</title>
        <authorList>
            <person name="Lenz A.R."/>
            <person name="Galan-Vasquez E."/>
            <person name="Balbinot E."/>
            <person name="De Abreu F.P."/>
            <person name="De Oliveira N.S."/>
            <person name="Da Rosa L.O."/>
            <person name="De Avila E Silva S."/>
            <person name="Camassola M."/>
            <person name="Dillon A.J.P."/>
            <person name="Perez-Rueda E."/>
        </authorList>
    </citation>
    <scope>NUCLEOTIDE SEQUENCE</scope>
    <source>
        <strain evidence="8">S1M29</strain>
    </source>
</reference>
<dbReference type="OrthoDB" id="442460at2759"/>
<feature type="region of interest" description="Disordered" evidence="6">
    <location>
        <begin position="465"/>
        <end position="531"/>
    </location>
</feature>
<comment type="caution">
    <text evidence="8">The sequence shown here is derived from an EMBL/GenBank/DDBJ whole genome shotgun (WGS) entry which is preliminary data.</text>
</comment>
<dbReference type="GO" id="GO:0070139">
    <property type="term" value="F:SUMO-specific endopeptidase activity"/>
    <property type="evidence" value="ECO:0007669"/>
    <property type="project" value="TreeGrafter"/>
</dbReference>
<feature type="region of interest" description="Disordered" evidence="6">
    <location>
        <begin position="544"/>
        <end position="585"/>
    </location>
</feature>
<feature type="region of interest" description="Disordered" evidence="6">
    <location>
        <begin position="287"/>
        <end position="323"/>
    </location>
</feature>
<dbReference type="SUPFAM" id="SSF54001">
    <property type="entry name" value="Cysteine proteinases"/>
    <property type="match status" value="1"/>
</dbReference>
<name>A0A8J8W3W3_9EURO</name>
<dbReference type="AlphaFoldDB" id="A0A8J8W3W3"/>
<evidence type="ECO:0000256" key="4">
    <source>
        <dbReference type="ARBA" id="ARBA00022786"/>
    </source>
</evidence>
<proteinExistence type="inferred from homology"/>
<feature type="compositionally biased region" description="Basic and acidic residues" evidence="6">
    <location>
        <begin position="995"/>
        <end position="1021"/>
    </location>
</feature>
<organism evidence="8 9">
    <name type="scientific">Penicillium ucsense</name>
    <dbReference type="NCBI Taxonomy" id="2839758"/>
    <lineage>
        <taxon>Eukaryota</taxon>
        <taxon>Fungi</taxon>
        <taxon>Dikarya</taxon>
        <taxon>Ascomycota</taxon>
        <taxon>Pezizomycotina</taxon>
        <taxon>Eurotiomycetes</taxon>
        <taxon>Eurotiomycetidae</taxon>
        <taxon>Eurotiales</taxon>
        <taxon>Aspergillaceae</taxon>
        <taxon>Penicillium</taxon>
    </lineage>
</organism>
<feature type="compositionally biased region" description="Basic and acidic residues" evidence="6">
    <location>
        <begin position="573"/>
        <end position="585"/>
    </location>
</feature>
<dbReference type="Pfam" id="PF02902">
    <property type="entry name" value="Peptidase_C48"/>
    <property type="match status" value="1"/>
</dbReference>
<dbReference type="GO" id="GO:0005634">
    <property type="term" value="C:nucleus"/>
    <property type="evidence" value="ECO:0007669"/>
    <property type="project" value="TreeGrafter"/>
</dbReference>
<feature type="compositionally biased region" description="Polar residues" evidence="6">
    <location>
        <begin position="104"/>
        <end position="145"/>
    </location>
</feature>
<dbReference type="Proteomes" id="UP000631181">
    <property type="component" value="Unassembled WGS sequence"/>
</dbReference>
<feature type="compositionally biased region" description="Basic residues" evidence="6">
    <location>
        <begin position="1154"/>
        <end position="1165"/>
    </location>
</feature>
<keyword evidence="4" id="KW-0833">Ubl conjugation pathway</keyword>
<accession>A0A8J8W3W3</accession>
<dbReference type="GO" id="GO:0016926">
    <property type="term" value="P:protein desumoylation"/>
    <property type="evidence" value="ECO:0007669"/>
    <property type="project" value="TreeGrafter"/>
</dbReference>
<dbReference type="Gene3D" id="3.40.395.10">
    <property type="entry name" value="Adenoviral Proteinase, Chain A"/>
    <property type="match status" value="1"/>
</dbReference>
<dbReference type="InterPro" id="IPR051947">
    <property type="entry name" value="Sentrin-specific_protease"/>
</dbReference>
<feature type="domain" description="Ubiquitin-like protease family profile" evidence="7">
    <location>
        <begin position="605"/>
        <end position="911"/>
    </location>
</feature>
<keyword evidence="2" id="KW-0597">Phosphoprotein</keyword>
<feature type="compositionally biased region" description="Basic and acidic residues" evidence="6">
    <location>
        <begin position="223"/>
        <end position="236"/>
    </location>
</feature>
<keyword evidence="9" id="KW-1185">Reference proteome</keyword>
<feature type="compositionally biased region" description="Basic and acidic residues" evidence="6">
    <location>
        <begin position="1096"/>
        <end position="1122"/>
    </location>
</feature>
<feature type="compositionally biased region" description="Basic and acidic residues" evidence="6">
    <location>
        <begin position="506"/>
        <end position="522"/>
    </location>
</feature>
<evidence type="ECO:0000256" key="3">
    <source>
        <dbReference type="ARBA" id="ARBA00022670"/>
    </source>
</evidence>
<evidence type="ECO:0000259" key="7">
    <source>
        <dbReference type="PROSITE" id="PS50600"/>
    </source>
</evidence>
<feature type="region of interest" description="Disordered" evidence="6">
    <location>
        <begin position="810"/>
        <end position="834"/>
    </location>
</feature>
<dbReference type="PROSITE" id="PS50600">
    <property type="entry name" value="ULP_PROTEASE"/>
    <property type="match status" value="1"/>
</dbReference>
<evidence type="ECO:0000313" key="9">
    <source>
        <dbReference type="Proteomes" id="UP000631181"/>
    </source>
</evidence>
<dbReference type="PANTHER" id="PTHR46896">
    <property type="entry name" value="SENTRIN-SPECIFIC PROTEASE"/>
    <property type="match status" value="1"/>
</dbReference>
<dbReference type="InterPro" id="IPR003653">
    <property type="entry name" value="Peptidase_C48_C"/>
</dbReference>
<feature type="region of interest" description="Disordered" evidence="6">
    <location>
        <begin position="1050"/>
        <end position="1171"/>
    </location>
</feature>
<feature type="compositionally biased region" description="Acidic residues" evidence="6">
    <location>
        <begin position="250"/>
        <end position="259"/>
    </location>
</feature>
<dbReference type="GO" id="GO:0006508">
    <property type="term" value="P:proteolysis"/>
    <property type="evidence" value="ECO:0007669"/>
    <property type="project" value="UniProtKB-KW"/>
</dbReference>
<dbReference type="PANTHER" id="PTHR46896:SF3">
    <property type="entry name" value="FI06413P-RELATED"/>
    <property type="match status" value="1"/>
</dbReference>
<feature type="compositionally biased region" description="Low complexity" evidence="6">
    <location>
        <begin position="815"/>
        <end position="824"/>
    </location>
</feature>
<feature type="compositionally biased region" description="Basic and acidic residues" evidence="6">
    <location>
        <begin position="73"/>
        <end position="89"/>
    </location>
</feature>
<evidence type="ECO:0000256" key="5">
    <source>
        <dbReference type="ARBA" id="ARBA00022801"/>
    </source>
</evidence>
<keyword evidence="3 8" id="KW-0645">Protease</keyword>
<gene>
    <name evidence="8" type="ORF">PECM_005734</name>
</gene>
<feature type="compositionally biased region" description="Basic and acidic residues" evidence="6">
    <location>
        <begin position="1"/>
        <end position="11"/>
    </location>
</feature>